<name>A0A9P0CBI6_9CUCU</name>
<dbReference type="Proteomes" id="UP001153636">
    <property type="component" value="Chromosome 1"/>
</dbReference>
<evidence type="ECO:0000256" key="3">
    <source>
        <dbReference type="SAM" id="MobiDB-lite"/>
    </source>
</evidence>
<evidence type="ECO:0000313" key="5">
    <source>
        <dbReference type="Proteomes" id="UP001153636"/>
    </source>
</evidence>
<dbReference type="OrthoDB" id="10000687at2759"/>
<dbReference type="PANTHER" id="PTHR19307">
    <property type="entry name" value="TUMOR PROTEIN D52"/>
    <property type="match status" value="1"/>
</dbReference>
<gene>
    <name evidence="4" type="ORF">PSYICH_LOCUS259</name>
</gene>
<evidence type="ECO:0000313" key="4">
    <source>
        <dbReference type="EMBL" id="CAH1098864.1"/>
    </source>
</evidence>
<feature type="compositionally biased region" description="Polar residues" evidence="3">
    <location>
        <begin position="288"/>
        <end position="297"/>
    </location>
</feature>
<evidence type="ECO:0008006" key="6">
    <source>
        <dbReference type="Google" id="ProtNLM"/>
    </source>
</evidence>
<comment type="similarity">
    <text evidence="1">Belongs to the TPD52 family.</text>
</comment>
<dbReference type="InterPro" id="IPR007327">
    <property type="entry name" value="TPD52"/>
</dbReference>
<evidence type="ECO:0000256" key="2">
    <source>
        <dbReference type="ARBA" id="ARBA00023054"/>
    </source>
</evidence>
<sequence>MLNDEDPNLEYIEDPYFTQSSSVTPSLDEPDLDEYDLLENELDLFDLRQFDFDEVTHSSLYSFPEETESVNVETEFFNVKRANTILRAFFKNKLKKQVRVTYCDLTKPYLARLPKDSNFRKYLDISHNEEAMSVSDTPIPDLSHLSTEEKLEQERLWKEELATIEDEISTLRTVLASKMRRCAELKRNLGITVWKEVSEDINQGIKNVKESNVYQSVETKVGQVTKAVTDAPIYQKTTSLLGGITGNITTKIGQMRHSESFKSFEERVGSAYENVKDNVVNFYETKVASRSGSQQSLDEVGRSRSGSTVTSPTIPEEKPLA</sequence>
<evidence type="ECO:0000256" key="1">
    <source>
        <dbReference type="ARBA" id="ARBA00005702"/>
    </source>
</evidence>
<protein>
    <recommendedName>
        <fullName evidence="6">Tumor protein D54</fullName>
    </recommendedName>
</protein>
<keyword evidence="5" id="KW-1185">Reference proteome</keyword>
<keyword evidence="2" id="KW-0175">Coiled coil</keyword>
<dbReference type="GO" id="GO:0005737">
    <property type="term" value="C:cytoplasm"/>
    <property type="evidence" value="ECO:0007669"/>
    <property type="project" value="TreeGrafter"/>
</dbReference>
<dbReference type="PANTHER" id="PTHR19307:SF14">
    <property type="entry name" value="TUMOR PROTEIN D52"/>
    <property type="match status" value="1"/>
</dbReference>
<accession>A0A9P0CBI6</accession>
<dbReference type="AlphaFoldDB" id="A0A9P0CBI6"/>
<organism evidence="4 5">
    <name type="scientific">Psylliodes chrysocephalus</name>
    <dbReference type="NCBI Taxonomy" id="3402493"/>
    <lineage>
        <taxon>Eukaryota</taxon>
        <taxon>Metazoa</taxon>
        <taxon>Ecdysozoa</taxon>
        <taxon>Arthropoda</taxon>
        <taxon>Hexapoda</taxon>
        <taxon>Insecta</taxon>
        <taxon>Pterygota</taxon>
        <taxon>Neoptera</taxon>
        <taxon>Endopterygota</taxon>
        <taxon>Coleoptera</taxon>
        <taxon>Polyphaga</taxon>
        <taxon>Cucujiformia</taxon>
        <taxon>Chrysomeloidea</taxon>
        <taxon>Chrysomelidae</taxon>
        <taxon>Galerucinae</taxon>
        <taxon>Alticini</taxon>
        <taxon>Psylliodes</taxon>
    </lineage>
</organism>
<dbReference type="Pfam" id="PF04201">
    <property type="entry name" value="TPD52"/>
    <property type="match status" value="1"/>
</dbReference>
<proteinExistence type="inferred from homology"/>
<reference evidence="4" key="1">
    <citation type="submission" date="2022-01" db="EMBL/GenBank/DDBJ databases">
        <authorList>
            <person name="King R."/>
        </authorList>
    </citation>
    <scope>NUCLEOTIDE SEQUENCE</scope>
</reference>
<dbReference type="EMBL" id="OV651813">
    <property type="protein sequence ID" value="CAH1098864.1"/>
    <property type="molecule type" value="Genomic_DNA"/>
</dbReference>
<feature type="region of interest" description="Disordered" evidence="3">
    <location>
        <begin position="288"/>
        <end position="321"/>
    </location>
</feature>
<feature type="compositionally biased region" description="Polar residues" evidence="3">
    <location>
        <begin position="304"/>
        <end position="313"/>
    </location>
</feature>